<dbReference type="CDD" id="cd18547">
    <property type="entry name" value="ABC_6TM_Tm288_like"/>
    <property type="match status" value="1"/>
</dbReference>
<keyword evidence="7 12" id="KW-0472">Membrane</keyword>
<dbReference type="PROSITE" id="PS00211">
    <property type="entry name" value="ABC_TRANSPORTER_1"/>
    <property type="match status" value="1"/>
</dbReference>
<evidence type="ECO:0000256" key="10">
    <source>
        <dbReference type="ARBA" id="ARBA00071747"/>
    </source>
</evidence>
<dbReference type="GO" id="GO:0005524">
    <property type="term" value="F:ATP binding"/>
    <property type="evidence" value="ECO:0007669"/>
    <property type="project" value="UniProtKB-KW"/>
</dbReference>
<feature type="region of interest" description="Disordered" evidence="11">
    <location>
        <begin position="1"/>
        <end position="25"/>
    </location>
</feature>
<evidence type="ECO:0000256" key="1">
    <source>
        <dbReference type="ARBA" id="ARBA00004651"/>
    </source>
</evidence>
<dbReference type="CDD" id="cd03254">
    <property type="entry name" value="ABCC_Glucan_exporter_like"/>
    <property type="match status" value="1"/>
</dbReference>
<dbReference type="Gene3D" id="1.20.1560.10">
    <property type="entry name" value="ABC transporter type 1, transmembrane domain"/>
    <property type="match status" value="1"/>
</dbReference>
<proteinExistence type="inferred from homology"/>
<evidence type="ECO:0000256" key="6">
    <source>
        <dbReference type="ARBA" id="ARBA00022989"/>
    </source>
</evidence>
<dbReference type="Pfam" id="PF00005">
    <property type="entry name" value="ABC_tran"/>
    <property type="match status" value="1"/>
</dbReference>
<keyword evidence="6 12" id="KW-1133">Transmembrane helix</keyword>
<dbReference type="EMBL" id="LN483070">
    <property type="protein sequence ID" value="CEA08050.1"/>
    <property type="molecule type" value="Genomic_DNA"/>
</dbReference>
<feature type="region of interest" description="Disordered" evidence="11">
    <location>
        <begin position="648"/>
        <end position="671"/>
    </location>
</feature>
<feature type="transmembrane region" description="Helical" evidence="12">
    <location>
        <begin position="228"/>
        <end position="246"/>
    </location>
</feature>
<dbReference type="GO" id="GO:0016887">
    <property type="term" value="F:ATP hydrolysis activity"/>
    <property type="evidence" value="ECO:0007669"/>
    <property type="project" value="InterPro"/>
</dbReference>
<keyword evidence="2" id="KW-0813">Transport</keyword>
<evidence type="ECO:0000256" key="11">
    <source>
        <dbReference type="SAM" id="MobiDB-lite"/>
    </source>
</evidence>
<dbReference type="InterPro" id="IPR036640">
    <property type="entry name" value="ABC1_TM_sf"/>
</dbReference>
<comment type="similarity">
    <text evidence="9">Belongs to the ABC transporter superfamily. Lipid exporter (TC 3.A.1.106) family.</text>
</comment>
<dbReference type="InterPro" id="IPR039421">
    <property type="entry name" value="Type_1_exporter"/>
</dbReference>
<dbReference type="FunFam" id="3.40.50.300:FF:000287">
    <property type="entry name" value="Multidrug ABC transporter ATP-binding protein"/>
    <property type="match status" value="1"/>
</dbReference>
<dbReference type="Gene3D" id="3.40.50.300">
    <property type="entry name" value="P-loop containing nucleotide triphosphate hydrolases"/>
    <property type="match status" value="1"/>
</dbReference>
<gene>
    <name evidence="15" type="ORF">BN1051_01386</name>
</gene>
<keyword evidence="5 15" id="KW-0067">ATP-binding</keyword>
<comment type="subcellular location">
    <subcellularLocation>
        <location evidence="1">Cell membrane</location>
        <topology evidence="1">Multi-pass membrane protein</topology>
    </subcellularLocation>
</comment>
<evidence type="ECO:0000256" key="3">
    <source>
        <dbReference type="ARBA" id="ARBA00022692"/>
    </source>
</evidence>
<evidence type="ECO:0000256" key="5">
    <source>
        <dbReference type="ARBA" id="ARBA00022840"/>
    </source>
</evidence>
<evidence type="ECO:0000259" key="14">
    <source>
        <dbReference type="PROSITE" id="PS50929"/>
    </source>
</evidence>
<evidence type="ECO:0000256" key="12">
    <source>
        <dbReference type="SAM" id="Phobius"/>
    </source>
</evidence>
<evidence type="ECO:0000256" key="8">
    <source>
        <dbReference type="ARBA" id="ARBA00055053"/>
    </source>
</evidence>
<comment type="function">
    <text evidence="8">ABC transporter involved in fatty acid import. Transmembrane domains (TMD) form a pore in the membrane and the ATP-binding domain (NBD) is responsible for energy generation.</text>
</comment>
<feature type="transmembrane region" description="Helical" evidence="12">
    <location>
        <begin position="44"/>
        <end position="67"/>
    </location>
</feature>
<evidence type="ECO:0000256" key="9">
    <source>
        <dbReference type="ARBA" id="ARBA00061644"/>
    </source>
</evidence>
<dbReference type="InterPro" id="IPR003593">
    <property type="entry name" value="AAA+_ATPase"/>
</dbReference>
<dbReference type="SUPFAM" id="SSF90123">
    <property type="entry name" value="ABC transporter transmembrane region"/>
    <property type="match status" value="1"/>
</dbReference>
<dbReference type="InterPro" id="IPR017871">
    <property type="entry name" value="ABC_transporter-like_CS"/>
</dbReference>
<evidence type="ECO:0000259" key="13">
    <source>
        <dbReference type="PROSITE" id="PS50893"/>
    </source>
</evidence>
<feature type="compositionally biased region" description="Low complexity" evidence="11">
    <location>
        <begin position="654"/>
        <end position="671"/>
    </location>
</feature>
<dbReference type="PANTHER" id="PTHR43394:SF1">
    <property type="entry name" value="ATP-BINDING CASSETTE SUB-FAMILY B MEMBER 10, MITOCHONDRIAL"/>
    <property type="match status" value="1"/>
</dbReference>
<dbReference type="PANTHER" id="PTHR43394">
    <property type="entry name" value="ATP-DEPENDENT PERMEASE MDL1, MITOCHONDRIAL"/>
    <property type="match status" value="1"/>
</dbReference>
<dbReference type="PROSITE" id="PS50929">
    <property type="entry name" value="ABC_TM1F"/>
    <property type="match status" value="1"/>
</dbReference>
<dbReference type="InterPro" id="IPR003439">
    <property type="entry name" value="ABC_transporter-like_ATP-bd"/>
</dbReference>
<accession>A0A078MP67</accession>
<feature type="compositionally biased region" description="Gly residues" evidence="11">
    <location>
        <begin position="1"/>
        <end position="21"/>
    </location>
</feature>
<feature type="transmembrane region" description="Helical" evidence="12">
    <location>
        <begin position="321"/>
        <end position="348"/>
    </location>
</feature>
<organism evidence="15">
    <name type="scientific">Arthrobacter saudimassiliensis</name>
    <dbReference type="NCBI Taxonomy" id="1461584"/>
    <lineage>
        <taxon>Bacteria</taxon>
        <taxon>Bacillati</taxon>
        <taxon>Actinomycetota</taxon>
        <taxon>Actinomycetes</taxon>
        <taxon>Micrococcales</taxon>
        <taxon>Micrococcaceae</taxon>
        <taxon>Arthrobacter</taxon>
    </lineage>
</organism>
<feature type="transmembrane region" description="Helical" evidence="12">
    <location>
        <begin position="203"/>
        <end position="222"/>
    </location>
</feature>
<sequence>MSGMHGGSRPGAGRSAGGHAPGGKPLNFRAGVRRILALMAPDRLRVALVATAAVVSVALAVSAPAVLGQATNVIFDGVIGAGLQQGISKDEQVQELRRQGQEQLADMLAAMDVVPGQGVNFGRLGVLVLGVLGIYLAAFLFGWLQARVTARVVQNAMYRLRRDVDAKLFRLPMSHFQREARGDVLSRVTNDIDNLAQTLSQTLTQIVTASLTIIGVLGMMLWLSPLLALIAVITVPVSAVVTVLIARRSQAQFMQQWKSTGEVNGYIEEMFSAHDVVKAFGQSERVVEGFRPANRQLYRSSFRAQFVSGIIMPTMQFISNLNYVAVAVVGGLLVANGRLSIGGVQAFIQYSRQFSQPLGQIGSLINMLQSGVASAERVFELLDAPEQEPDPAEPATLPHVRGRVAFEHVDFSYTPDVPLIRDLSFVAEPGQTVAIVGPTGAGKTTLVNLLMRFYDVDGGRITIDGVDTARMRRRDLRRLIGMVLQDAWLFEGTIRENLAYGAPGATEDQIVAAARATHVDHFVRSLPEGYDTVLGNDGGSLSQGQRQLLTIARAWLADPAILVLDEATSSVDTRTEVAIRLAMNALRQDRTSFVIAHRLSTVRDADVILVVQGGRIVEQGTHDALLETEGFYADLYRAQFSGPAVDVDGDAEADGTATARKAAASGPAATD</sequence>
<evidence type="ECO:0000256" key="4">
    <source>
        <dbReference type="ARBA" id="ARBA00022741"/>
    </source>
</evidence>
<name>A0A078MP67_9MICC</name>
<feature type="domain" description="ABC transporter" evidence="13">
    <location>
        <begin position="404"/>
        <end position="638"/>
    </location>
</feature>
<dbReference type="Pfam" id="PF00664">
    <property type="entry name" value="ABC_membrane"/>
    <property type="match status" value="1"/>
</dbReference>
<dbReference type="AlphaFoldDB" id="A0A078MP67"/>
<dbReference type="GO" id="GO:0015421">
    <property type="term" value="F:ABC-type oligopeptide transporter activity"/>
    <property type="evidence" value="ECO:0007669"/>
    <property type="project" value="TreeGrafter"/>
</dbReference>
<dbReference type="InterPro" id="IPR011527">
    <property type="entry name" value="ABC1_TM_dom"/>
</dbReference>
<dbReference type="SMART" id="SM00382">
    <property type="entry name" value="AAA"/>
    <property type="match status" value="1"/>
</dbReference>
<keyword evidence="4" id="KW-0547">Nucleotide-binding</keyword>
<keyword evidence="3 12" id="KW-0812">Transmembrane</keyword>
<evidence type="ECO:0000256" key="2">
    <source>
        <dbReference type="ARBA" id="ARBA00022448"/>
    </source>
</evidence>
<feature type="transmembrane region" description="Helical" evidence="12">
    <location>
        <begin position="121"/>
        <end position="144"/>
    </location>
</feature>
<protein>
    <recommendedName>
        <fullName evidence="10">Fatty acid ABC transporter ATP-binding/permease protein</fullName>
    </recommendedName>
</protein>
<dbReference type="PATRIC" id="fig|1461584.3.peg.1374"/>
<dbReference type="GO" id="GO:0005886">
    <property type="term" value="C:plasma membrane"/>
    <property type="evidence" value="ECO:0007669"/>
    <property type="project" value="UniProtKB-SubCell"/>
</dbReference>
<evidence type="ECO:0000313" key="15">
    <source>
        <dbReference type="EMBL" id="CEA08050.1"/>
    </source>
</evidence>
<dbReference type="PROSITE" id="PS50893">
    <property type="entry name" value="ABC_TRANSPORTER_2"/>
    <property type="match status" value="1"/>
</dbReference>
<dbReference type="InterPro" id="IPR027417">
    <property type="entry name" value="P-loop_NTPase"/>
</dbReference>
<feature type="domain" description="ABC transmembrane type-1" evidence="14">
    <location>
        <begin position="47"/>
        <end position="370"/>
    </location>
</feature>
<dbReference type="SUPFAM" id="SSF52540">
    <property type="entry name" value="P-loop containing nucleoside triphosphate hydrolases"/>
    <property type="match status" value="1"/>
</dbReference>
<evidence type="ECO:0000256" key="7">
    <source>
        <dbReference type="ARBA" id="ARBA00023136"/>
    </source>
</evidence>
<reference evidence="15" key="1">
    <citation type="submission" date="2014-07" db="EMBL/GenBank/DDBJ databases">
        <authorList>
            <person name="Urmite Genomes Urmite Genomes"/>
        </authorList>
    </citation>
    <scope>NUCLEOTIDE SEQUENCE</scope>
    <source>
        <strain evidence="15">11W110_air</strain>
    </source>
</reference>